<proteinExistence type="predicted"/>
<dbReference type="EMBL" id="QOVC01000007">
    <property type="protein sequence ID" value="KAA0690038.1"/>
    <property type="molecule type" value="Genomic_DNA"/>
</dbReference>
<accession>A0A7V7GPD7</accession>
<dbReference type="AlphaFoldDB" id="A0A7V7GPD7"/>
<dbReference type="Proteomes" id="UP000448762">
    <property type="component" value="Unassembled WGS sequence"/>
</dbReference>
<protein>
    <submittedName>
        <fullName evidence="1">Uncharacterized protein</fullName>
    </submittedName>
</protein>
<evidence type="ECO:0000313" key="2">
    <source>
        <dbReference type="Proteomes" id="UP000448762"/>
    </source>
</evidence>
<evidence type="ECO:0000313" key="1">
    <source>
        <dbReference type="EMBL" id="KAA0690038.1"/>
    </source>
</evidence>
<organism evidence="1 2">
    <name type="scientific">Enterococcus faecium</name>
    <name type="common">Streptococcus faecium</name>
    <dbReference type="NCBI Taxonomy" id="1352"/>
    <lineage>
        <taxon>Bacteria</taxon>
        <taxon>Bacillati</taxon>
        <taxon>Bacillota</taxon>
        <taxon>Bacilli</taxon>
        <taxon>Lactobacillales</taxon>
        <taxon>Enterococcaceae</taxon>
        <taxon>Enterococcus</taxon>
    </lineage>
</organism>
<comment type="caution">
    <text evidence="1">The sequence shown here is derived from an EMBL/GenBank/DDBJ whole genome shotgun (WGS) entry which is preliminary data.</text>
</comment>
<name>A0A7V7GPD7_ENTFC</name>
<sequence>MRIEKNRYVSFLIKKPLVLFFMENIRKAYQIFSTLEKAGTKTKRKHDKVNTKIQIKNEKRN</sequence>
<reference evidence="1 2" key="1">
    <citation type="submission" date="2018-07" db="EMBL/GenBank/DDBJ databases">
        <title>High quality draft genome sequencing of Enterococcus faecium exhibiting probiotic potential isolated from mucus of freshwater fish.</title>
        <authorList>
            <person name="El-Jeni R."/>
            <person name="Ghedira K."/>
            <person name="Abdelhak S."/>
            <person name="El-Bour M."/>
            <person name="Bouhaouala-Zahar B."/>
        </authorList>
    </citation>
    <scope>NUCLEOTIDE SEQUENCE [LARGE SCALE GENOMIC DNA]</scope>
    <source>
        <strain evidence="1 2">R.A73</strain>
    </source>
</reference>
<gene>
    <name evidence="1" type="ORF">DTX73_09880</name>
</gene>